<accession>A0A7T0LL99</accession>
<feature type="region of interest" description="Disordered" evidence="1">
    <location>
        <begin position="1"/>
        <end position="24"/>
    </location>
</feature>
<keyword evidence="2" id="KW-0472">Membrane</keyword>
<dbReference type="Proteomes" id="UP000594637">
    <property type="component" value="Chromosome"/>
</dbReference>
<dbReference type="EMBL" id="CP063989">
    <property type="protein sequence ID" value="QPL05223.1"/>
    <property type="molecule type" value="Genomic_DNA"/>
</dbReference>
<feature type="transmembrane region" description="Helical" evidence="2">
    <location>
        <begin position="111"/>
        <end position="130"/>
    </location>
</feature>
<keyword evidence="5" id="KW-1185">Reference proteome</keyword>
<dbReference type="SUPFAM" id="SSF56219">
    <property type="entry name" value="DNase I-like"/>
    <property type="match status" value="1"/>
</dbReference>
<feature type="compositionally biased region" description="Basic and acidic residues" evidence="1">
    <location>
        <begin position="1"/>
        <end position="10"/>
    </location>
</feature>
<evidence type="ECO:0000256" key="1">
    <source>
        <dbReference type="SAM" id="MobiDB-lite"/>
    </source>
</evidence>
<dbReference type="AlphaFoldDB" id="A0A7T0LL99"/>
<keyword evidence="2" id="KW-1133">Transmembrane helix</keyword>
<gene>
    <name evidence="4" type="ORF">ID810_10965</name>
</gene>
<dbReference type="InterPro" id="IPR036691">
    <property type="entry name" value="Endo/exonu/phosph_ase_sf"/>
</dbReference>
<evidence type="ECO:0000256" key="2">
    <source>
        <dbReference type="SAM" id="Phobius"/>
    </source>
</evidence>
<reference evidence="4 5" key="1">
    <citation type="submission" date="2020-11" db="EMBL/GenBank/DDBJ databases">
        <title>Actinomyces sp. ZJ750.</title>
        <authorList>
            <person name="Zhou J."/>
        </authorList>
    </citation>
    <scope>NUCLEOTIDE SEQUENCE [LARGE SCALE GENOMIC DNA]</scope>
    <source>
        <strain evidence="4 5">ZJ750</strain>
    </source>
</reference>
<evidence type="ECO:0000313" key="4">
    <source>
        <dbReference type="EMBL" id="QPL05223.1"/>
    </source>
</evidence>
<proteinExistence type="predicted"/>
<dbReference type="Gene3D" id="3.60.10.10">
    <property type="entry name" value="Endonuclease/exonuclease/phosphatase"/>
    <property type="match status" value="1"/>
</dbReference>
<keyword evidence="2" id="KW-0812">Transmembrane</keyword>
<protein>
    <submittedName>
        <fullName evidence="4">Endonuclease/exonuclease/phosphatase family protein</fullName>
    </submittedName>
</protein>
<dbReference type="GO" id="GO:0004519">
    <property type="term" value="F:endonuclease activity"/>
    <property type="evidence" value="ECO:0007669"/>
    <property type="project" value="UniProtKB-KW"/>
</dbReference>
<feature type="compositionally biased region" description="Low complexity" evidence="1">
    <location>
        <begin position="258"/>
        <end position="268"/>
    </location>
</feature>
<feature type="region of interest" description="Disordered" evidence="1">
    <location>
        <begin position="223"/>
        <end position="268"/>
    </location>
</feature>
<feature type="compositionally biased region" description="Low complexity" evidence="1">
    <location>
        <begin position="231"/>
        <end position="250"/>
    </location>
</feature>
<name>A0A7T0LL99_9ACTO</name>
<evidence type="ECO:0000313" key="5">
    <source>
        <dbReference type="Proteomes" id="UP000594637"/>
    </source>
</evidence>
<keyword evidence="4" id="KW-0378">Hydrolase</keyword>
<dbReference type="InterPro" id="IPR005135">
    <property type="entry name" value="Endo/exonuclease/phosphatase"/>
</dbReference>
<feature type="transmembrane region" description="Helical" evidence="2">
    <location>
        <begin position="36"/>
        <end position="61"/>
    </location>
</feature>
<dbReference type="Pfam" id="PF03372">
    <property type="entry name" value="Exo_endo_phos"/>
    <property type="match status" value="1"/>
</dbReference>
<dbReference type="GO" id="GO:0004527">
    <property type="term" value="F:exonuclease activity"/>
    <property type="evidence" value="ECO:0007669"/>
    <property type="project" value="UniProtKB-KW"/>
</dbReference>
<keyword evidence="4" id="KW-0269">Exonuclease</keyword>
<keyword evidence="4" id="KW-0540">Nuclease</keyword>
<dbReference type="KEGG" id="arep:ID810_10965"/>
<organism evidence="4 5">
    <name type="scientific">Actinomyces respiraculi</name>
    <dbReference type="NCBI Taxonomy" id="2744574"/>
    <lineage>
        <taxon>Bacteria</taxon>
        <taxon>Bacillati</taxon>
        <taxon>Actinomycetota</taxon>
        <taxon>Actinomycetes</taxon>
        <taxon>Actinomycetales</taxon>
        <taxon>Actinomycetaceae</taxon>
        <taxon>Actinomyces</taxon>
    </lineage>
</organism>
<feature type="domain" description="Endonuclease/exonuclease/phosphatase" evidence="3">
    <location>
        <begin position="156"/>
        <end position="419"/>
    </location>
</feature>
<dbReference type="RefSeq" id="WP_166857254.1">
    <property type="nucleotide sequence ID" value="NZ_CP063989.1"/>
</dbReference>
<sequence length="429" mass="44187">MSDSTPHPDDLTVPQAPAARESTPVTRSTWHTVRRVTGWCVTAALALLTALTLAPDLLAFLGEDLRLSLRYPFAQALAVRSGLVVILAFICLVVAVAALTRVLRREGGLRTGVLALVLLLVTGTHTWVLWERGLEITDLAAPAAAGEHWDGALTVLTFNTYGGRANTVELAVAIRTTAPDVVVLPETSAEDTAELLALLAQDGLVYAPFTAVPGAPQAIADADADADADAADPAATESEAAESETSAPSASPGPTPTTPEAGSGAGPTSVLVSAAIGEYEQVSAPDGLGHGAVLLQPLGDTHLDGHQRPTVLGVHTIAPLKDTMDAWAQSVSRVVAECHAPTPGLILAGDLNATLDHAPMRDLGGCADAAEQAGGGGLSTWPVSTRTPLLGSPIDHVLVDTVTWTSTGVELIEIAGSDHRALVVTLEQR</sequence>
<keyword evidence="4" id="KW-0255">Endonuclease</keyword>
<evidence type="ECO:0000259" key="3">
    <source>
        <dbReference type="Pfam" id="PF03372"/>
    </source>
</evidence>
<feature type="transmembrane region" description="Helical" evidence="2">
    <location>
        <begin position="73"/>
        <end position="99"/>
    </location>
</feature>